<dbReference type="PANTHER" id="PTHR48098:SF1">
    <property type="entry name" value="DIACYLGLYCEROL ACYLTRANSFERASE_MYCOLYLTRANSFERASE AG85A"/>
    <property type="match status" value="1"/>
</dbReference>
<evidence type="ECO:0000313" key="2">
    <source>
        <dbReference type="Proteomes" id="UP000266506"/>
    </source>
</evidence>
<dbReference type="GO" id="GO:0016787">
    <property type="term" value="F:hydrolase activity"/>
    <property type="evidence" value="ECO:0007669"/>
    <property type="project" value="UniProtKB-KW"/>
</dbReference>
<proteinExistence type="predicted"/>
<dbReference type="Gene3D" id="3.40.50.1820">
    <property type="entry name" value="alpha/beta hydrolase"/>
    <property type="match status" value="1"/>
</dbReference>
<dbReference type="Proteomes" id="UP000266506">
    <property type="component" value="Unassembled WGS sequence"/>
</dbReference>
<accession>A0A397S7F9</accession>
<dbReference type="AlphaFoldDB" id="A0A397S7F9"/>
<evidence type="ECO:0000313" key="1">
    <source>
        <dbReference type="EMBL" id="RIA78234.1"/>
    </source>
</evidence>
<dbReference type="EMBL" id="QXEV01000003">
    <property type="protein sequence ID" value="RIA78234.1"/>
    <property type="molecule type" value="Genomic_DNA"/>
</dbReference>
<dbReference type="InterPro" id="IPR029058">
    <property type="entry name" value="AB_hydrolase_fold"/>
</dbReference>
<dbReference type="OrthoDB" id="9803578at2"/>
<dbReference type="InterPro" id="IPR000801">
    <property type="entry name" value="Esterase-like"/>
</dbReference>
<protein>
    <submittedName>
        <fullName evidence="1">S-formylglutathione hydrolase FrmB</fullName>
    </submittedName>
</protein>
<dbReference type="RefSeq" id="WP_119015711.1">
    <property type="nucleotide sequence ID" value="NZ_QXEV01000003.1"/>
</dbReference>
<organism evidence="1 2">
    <name type="scientific">Anaeroplasma bactoclasticum</name>
    <dbReference type="NCBI Taxonomy" id="2088"/>
    <lineage>
        <taxon>Bacteria</taxon>
        <taxon>Bacillati</taxon>
        <taxon>Mycoplasmatota</taxon>
        <taxon>Mollicutes</taxon>
        <taxon>Anaeroplasmatales</taxon>
        <taxon>Anaeroplasmataceae</taxon>
        <taxon>Anaeroplasma</taxon>
    </lineage>
</organism>
<name>A0A397S7F9_9MOLU</name>
<dbReference type="GO" id="GO:0016747">
    <property type="term" value="F:acyltransferase activity, transferring groups other than amino-acyl groups"/>
    <property type="evidence" value="ECO:0007669"/>
    <property type="project" value="TreeGrafter"/>
</dbReference>
<dbReference type="InParanoid" id="A0A397S7F9"/>
<dbReference type="PANTHER" id="PTHR48098">
    <property type="entry name" value="ENTEROCHELIN ESTERASE-RELATED"/>
    <property type="match status" value="1"/>
</dbReference>
<sequence>MAHIDINLISNAMGRAVDFTLILPTKTSPTLNTNYDAKNDTYYQDKKNKKYPLLILLHGLLNDEKNWFRYAKAEFYAEEHNIAICMVNGENKFYMNWDTPTTKDNFFDFIEYELKDFLYGTFPISSRREDNFIAGLCMGGYGALYHGLTNSRAYSAIGAFSSPYAQMKEMGFDFKKIIGRKTDIPFIYISCGDKDPLLKENNDIHKDLDEMEITHLYNIVPNYAHEWRFWDSELERFIKGLKRTDSYKDESPRKV</sequence>
<dbReference type="SUPFAM" id="SSF53474">
    <property type="entry name" value="alpha/beta-Hydrolases"/>
    <property type="match status" value="1"/>
</dbReference>
<dbReference type="Pfam" id="PF00756">
    <property type="entry name" value="Esterase"/>
    <property type="match status" value="1"/>
</dbReference>
<keyword evidence="1" id="KW-0378">Hydrolase</keyword>
<reference evidence="1 2" key="1">
    <citation type="submission" date="2018-08" db="EMBL/GenBank/DDBJ databases">
        <title>Genomic Encyclopedia of Archaeal and Bacterial Type Strains, Phase II (KMG-II): from individual species to whole genera.</title>
        <authorList>
            <person name="Goeker M."/>
        </authorList>
    </citation>
    <scope>NUCLEOTIDE SEQUENCE [LARGE SCALE GENOMIC DNA]</scope>
    <source>
        <strain evidence="1 2">ATCC 27112</strain>
    </source>
</reference>
<gene>
    <name evidence="1" type="ORF">EI71_00546</name>
</gene>
<comment type="caution">
    <text evidence="1">The sequence shown here is derived from an EMBL/GenBank/DDBJ whole genome shotgun (WGS) entry which is preliminary data.</text>
</comment>
<keyword evidence="2" id="KW-1185">Reference proteome</keyword>
<dbReference type="InterPro" id="IPR050583">
    <property type="entry name" value="Mycobacterial_A85_antigen"/>
</dbReference>